<dbReference type="Proteomes" id="UP000010471">
    <property type="component" value="Chromosome"/>
</dbReference>
<keyword evidence="12" id="KW-1185">Reference proteome</keyword>
<feature type="active site" evidence="7">
    <location>
        <position position="100"/>
    </location>
</feature>
<feature type="domain" description="Peptidase S26" evidence="10">
    <location>
        <begin position="22"/>
        <end position="191"/>
    </location>
</feature>
<evidence type="ECO:0000256" key="8">
    <source>
        <dbReference type="RuleBase" id="RU003993"/>
    </source>
</evidence>
<dbReference type="PANTHER" id="PTHR43390">
    <property type="entry name" value="SIGNAL PEPTIDASE I"/>
    <property type="match status" value="1"/>
</dbReference>
<keyword evidence="5 8" id="KW-0645">Protease</keyword>
<dbReference type="CDD" id="cd06530">
    <property type="entry name" value="S26_SPase_I"/>
    <property type="match status" value="1"/>
</dbReference>
<dbReference type="PRINTS" id="PR00727">
    <property type="entry name" value="LEADERPTASE"/>
</dbReference>
<protein>
    <recommendedName>
        <fullName evidence="4 8">Signal peptidase I</fullName>
        <ecNumber evidence="4 8">3.4.21.89</ecNumber>
    </recommendedName>
</protein>
<dbReference type="PATRIC" id="fig|1173027.3.peg.6101"/>
<evidence type="ECO:0000259" key="10">
    <source>
        <dbReference type="Pfam" id="PF10502"/>
    </source>
</evidence>
<dbReference type="GO" id="GO:0009003">
    <property type="term" value="F:signal peptidase activity"/>
    <property type="evidence" value="ECO:0007669"/>
    <property type="project" value="UniProtKB-EC"/>
</dbReference>
<comment type="subcellular location">
    <subcellularLocation>
        <location evidence="2">Cell membrane</location>
        <topology evidence="2">Single-pass type II membrane protein</topology>
    </subcellularLocation>
    <subcellularLocation>
        <location evidence="9">Membrane</location>
        <topology evidence="9">Single-pass type II membrane protein</topology>
    </subcellularLocation>
</comment>
<dbReference type="InterPro" id="IPR019756">
    <property type="entry name" value="Pept_S26A_signal_pept_1_Ser-AS"/>
</dbReference>
<dbReference type="AlphaFoldDB" id="K9WMY2"/>
<dbReference type="EC" id="3.4.21.89" evidence="4 8"/>
<feature type="active site" evidence="7">
    <location>
        <position position="52"/>
    </location>
</feature>
<dbReference type="Gene3D" id="2.10.109.10">
    <property type="entry name" value="Umud Fragment, subunit A"/>
    <property type="match status" value="1"/>
</dbReference>
<dbReference type="HOGENOM" id="CLU_028723_5_1_3"/>
<proteinExistence type="inferred from homology"/>
<dbReference type="InterPro" id="IPR019757">
    <property type="entry name" value="Pept_S26A_signal_pept_1_Lys-AS"/>
</dbReference>
<dbReference type="STRING" id="1173027.Mic7113_5510"/>
<dbReference type="PANTHER" id="PTHR43390:SF1">
    <property type="entry name" value="CHLOROPLAST PROCESSING PEPTIDASE"/>
    <property type="match status" value="1"/>
</dbReference>
<evidence type="ECO:0000256" key="3">
    <source>
        <dbReference type="ARBA" id="ARBA00009370"/>
    </source>
</evidence>
<evidence type="ECO:0000313" key="11">
    <source>
        <dbReference type="EMBL" id="AFZ21146.1"/>
    </source>
</evidence>
<dbReference type="EMBL" id="CP003630">
    <property type="protein sequence ID" value="AFZ21146.1"/>
    <property type="molecule type" value="Genomic_DNA"/>
</dbReference>
<evidence type="ECO:0000256" key="1">
    <source>
        <dbReference type="ARBA" id="ARBA00000677"/>
    </source>
</evidence>
<dbReference type="SUPFAM" id="SSF51306">
    <property type="entry name" value="LexA/Signal peptidase"/>
    <property type="match status" value="1"/>
</dbReference>
<organism evidence="11 12">
    <name type="scientific">Allocoleopsis franciscana PCC 7113</name>
    <dbReference type="NCBI Taxonomy" id="1173027"/>
    <lineage>
        <taxon>Bacteria</taxon>
        <taxon>Bacillati</taxon>
        <taxon>Cyanobacteriota</taxon>
        <taxon>Cyanophyceae</taxon>
        <taxon>Coleofasciculales</taxon>
        <taxon>Coleofasciculaceae</taxon>
        <taxon>Allocoleopsis</taxon>
        <taxon>Allocoleopsis franciscana</taxon>
    </lineage>
</organism>
<dbReference type="GO" id="GO:0006465">
    <property type="term" value="P:signal peptide processing"/>
    <property type="evidence" value="ECO:0007669"/>
    <property type="project" value="InterPro"/>
</dbReference>
<dbReference type="InterPro" id="IPR036286">
    <property type="entry name" value="LexA/Signal_pep-like_sf"/>
</dbReference>
<sequence>MTRLQDQEPKKQSLQDAENPWVEAIKTIALSGILAFGIRSFVAEARYIPSESMLPTLQINDRLIIDKISYDFRDPARGDIVVFSPPEVLKQQNYQYPFIKRVIGLPGDKVEVKEGRVYVNHQPLREKYIEEKPNYNFSTKEFNSRLKIKGGTVPSNQYLVLGDNRNDSYDSHYWGYVPRSKIIGRAVIRFWPPNRVGELGEGPVPATPK</sequence>
<evidence type="ECO:0000256" key="7">
    <source>
        <dbReference type="PIRSR" id="PIRSR600223-1"/>
    </source>
</evidence>
<evidence type="ECO:0000313" key="12">
    <source>
        <dbReference type="Proteomes" id="UP000010471"/>
    </source>
</evidence>
<evidence type="ECO:0000256" key="2">
    <source>
        <dbReference type="ARBA" id="ARBA00004401"/>
    </source>
</evidence>
<dbReference type="eggNOG" id="COG0681">
    <property type="taxonomic scope" value="Bacteria"/>
</dbReference>
<dbReference type="PROSITE" id="PS00501">
    <property type="entry name" value="SPASE_I_1"/>
    <property type="match status" value="1"/>
</dbReference>
<dbReference type="Pfam" id="PF10502">
    <property type="entry name" value="Peptidase_S26"/>
    <property type="match status" value="1"/>
</dbReference>
<dbReference type="RefSeq" id="WP_015185279.1">
    <property type="nucleotide sequence ID" value="NC_019738.1"/>
</dbReference>
<evidence type="ECO:0000256" key="9">
    <source>
        <dbReference type="RuleBase" id="RU362042"/>
    </source>
</evidence>
<accession>K9WMY2</accession>
<reference evidence="11 12" key="1">
    <citation type="submission" date="2012-06" db="EMBL/GenBank/DDBJ databases">
        <title>Finished chromosome of genome of Microcoleus sp. PCC 7113.</title>
        <authorList>
            <consortium name="US DOE Joint Genome Institute"/>
            <person name="Gugger M."/>
            <person name="Coursin T."/>
            <person name="Rippka R."/>
            <person name="Tandeau De Marsac N."/>
            <person name="Huntemann M."/>
            <person name="Wei C.-L."/>
            <person name="Han J."/>
            <person name="Detter J.C."/>
            <person name="Han C."/>
            <person name="Tapia R."/>
            <person name="Chen A."/>
            <person name="Kyrpides N."/>
            <person name="Mavromatis K."/>
            <person name="Markowitz V."/>
            <person name="Szeto E."/>
            <person name="Ivanova N."/>
            <person name="Pagani I."/>
            <person name="Pati A."/>
            <person name="Goodwin L."/>
            <person name="Nordberg H.P."/>
            <person name="Cantor M.N."/>
            <person name="Hua S.X."/>
            <person name="Woyke T."/>
            <person name="Kerfeld C.A."/>
        </authorList>
    </citation>
    <scope>NUCLEOTIDE SEQUENCE [LARGE SCALE GENOMIC DNA]</scope>
    <source>
        <strain evidence="11 12">PCC 7113</strain>
    </source>
</reference>
<evidence type="ECO:0000256" key="4">
    <source>
        <dbReference type="ARBA" id="ARBA00013208"/>
    </source>
</evidence>
<dbReference type="InterPro" id="IPR019533">
    <property type="entry name" value="Peptidase_S26"/>
</dbReference>
<dbReference type="GO" id="GO:0004252">
    <property type="term" value="F:serine-type endopeptidase activity"/>
    <property type="evidence" value="ECO:0007669"/>
    <property type="project" value="InterPro"/>
</dbReference>
<dbReference type="GO" id="GO:0005886">
    <property type="term" value="C:plasma membrane"/>
    <property type="evidence" value="ECO:0007669"/>
    <property type="project" value="UniProtKB-SubCell"/>
</dbReference>
<dbReference type="PROSITE" id="PS00760">
    <property type="entry name" value="SPASE_I_2"/>
    <property type="match status" value="1"/>
</dbReference>
<dbReference type="KEGG" id="mic:Mic7113_5510"/>
<dbReference type="InterPro" id="IPR019758">
    <property type="entry name" value="Pept_S26A_signal_pept_1_CS"/>
</dbReference>
<dbReference type="MEROPS" id="S26.008"/>
<dbReference type="InterPro" id="IPR000223">
    <property type="entry name" value="Pept_S26A_signal_pept_1"/>
</dbReference>
<evidence type="ECO:0000256" key="5">
    <source>
        <dbReference type="ARBA" id="ARBA00022670"/>
    </source>
</evidence>
<gene>
    <name evidence="11" type="ORF">Mic7113_5510</name>
</gene>
<dbReference type="PROSITE" id="PS00761">
    <property type="entry name" value="SPASE_I_3"/>
    <property type="match status" value="1"/>
</dbReference>
<dbReference type="NCBIfam" id="TIGR02227">
    <property type="entry name" value="sigpep_I_bact"/>
    <property type="match status" value="1"/>
</dbReference>
<keyword evidence="6 8" id="KW-0378">Hydrolase</keyword>
<dbReference type="OrthoDB" id="9802919at2"/>
<comment type="similarity">
    <text evidence="3 9">Belongs to the peptidase S26 family.</text>
</comment>
<name>K9WMY2_9CYAN</name>
<evidence type="ECO:0000256" key="6">
    <source>
        <dbReference type="ARBA" id="ARBA00022801"/>
    </source>
</evidence>
<comment type="catalytic activity">
    <reaction evidence="1 8">
        <text>Cleavage of hydrophobic, N-terminal signal or leader sequences from secreted and periplasmic proteins.</text>
        <dbReference type="EC" id="3.4.21.89"/>
    </reaction>
</comment>